<reference evidence="1 2" key="1">
    <citation type="submission" date="2018-08" db="EMBL/GenBank/DDBJ databases">
        <title>Genomic Encyclopedia of Type Strains, Phase III (KMG-III): the genomes of soil and plant-associated and newly described type strains.</title>
        <authorList>
            <person name="Whitman W."/>
        </authorList>
    </citation>
    <scope>NUCLEOTIDE SEQUENCE [LARGE SCALE GENOMIC DNA]</scope>
    <source>
        <strain evidence="1 2">CGMCC 1.10966</strain>
    </source>
</reference>
<dbReference type="AlphaFoldDB" id="A0A3D9RNL0"/>
<name>A0A3D9RNL0_9BACL</name>
<evidence type="ECO:0000313" key="1">
    <source>
        <dbReference type="EMBL" id="REE77709.1"/>
    </source>
</evidence>
<accession>A0A3D9RNL0</accession>
<dbReference type="EMBL" id="QTTN01000027">
    <property type="protein sequence ID" value="REE77709.1"/>
    <property type="molecule type" value="Genomic_DNA"/>
</dbReference>
<gene>
    <name evidence="1" type="ORF">A8990_12729</name>
</gene>
<keyword evidence="2" id="KW-1185">Reference proteome</keyword>
<organism evidence="1 2">
    <name type="scientific">Paenibacillus taihuensis</name>
    <dbReference type="NCBI Taxonomy" id="1156355"/>
    <lineage>
        <taxon>Bacteria</taxon>
        <taxon>Bacillati</taxon>
        <taxon>Bacillota</taxon>
        <taxon>Bacilli</taxon>
        <taxon>Bacillales</taxon>
        <taxon>Paenibacillaceae</taxon>
        <taxon>Paenibacillus</taxon>
    </lineage>
</organism>
<comment type="caution">
    <text evidence="1">The sequence shown here is derived from an EMBL/GenBank/DDBJ whole genome shotgun (WGS) entry which is preliminary data.</text>
</comment>
<proteinExistence type="predicted"/>
<evidence type="ECO:0000313" key="2">
    <source>
        <dbReference type="Proteomes" id="UP000256304"/>
    </source>
</evidence>
<sequence length="49" mass="6041">MVVNKTAYNPEKERSKKVLDTAKKLLTEKKKQPFFYKYFRLHPKTKPRW</sequence>
<dbReference type="Proteomes" id="UP000256304">
    <property type="component" value="Unassembled WGS sequence"/>
</dbReference>
<protein>
    <submittedName>
        <fullName evidence="1">Uncharacterized protein</fullName>
    </submittedName>
</protein>